<dbReference type="AlphaFoldDB" id="A0A5Y2YCW1"/>
<evidence type="ECO:0000313" key="7">
    <source>
        <dbReference type="EMBL" id="HAE6051977.1"/>
    </source>
</evidence>
<dbReference type="InterPro" id="IPR036388">
    <property type="entry name" value="WH-like_DNA-bd_sf"/>
</dbReference>
<dbReference type="PANTHER" id="PTHR33121">
    <property type="entry name" value="CYCLIC DI-GMP PHOSPHODIESTERASE PDEF"/>
    <property type="match status" value="1"/>
</dbReference>
<sequence length="340" mass="38200">MAQDMKINSNYRMDLKSAIENNWLIPYFQPLMNTQTRECNGAEVLVRLSLPGMGIYSPSVFITDTATKEDLIQLTRRMMELSCTLLIGKNLPNNFMLSFKITADTLVQPWLISSCKSLIAGGAGTLVLELDELESVRANYDSFNDTLAVLRQSGIRIGLTGSDSSNPKVSLLLQPGSDFIRIPKEYVTGCEKLTFNRKIIDNIIYLAGNMNIKTIAEGVSNYEQEIFLTLLGVEVLQGSYYSEPLDGDAFMSFIDMSSNNNFFSFISRMMSPVVLQQCSQLHNLTPREAEMVSHIARSVSVKSDARSCKTRSSQKRSAYRKIGVTNDIELIHYLYNLRDK</sequence>
<organism evidence="5">
    <name type="scientific">Salmonella enterica subsp. enterica serovar Javiana</name>
    <dbReference type="NCBI Taxonomy" id="363569"/>
    <lineage>
        <taxon>Bacteria</taxon>
        <taxon>Pseudomonadati</taxon>
        <taxon>Pseudomonadota</taxon>
        <taxon>Gammaproteobacteria</taxon>
        <taxon>Enterobacterales</taxon>
        <taxon>Enterobacteriaceae</taxon>
        <taxon>Salmonella</taxon>
    </lineage>
</organism>
<reference evidence="6" key="2">
    <citation type="submission" date="2018-07" db="EMBL/GenBank/DDBJ databases">
        <authorList>
            <consortium name="NCBI Pathogen Detection Project"/>
        </authorList>
    </citation>
    <scope>NUCLEOTIDE SEQUENCE</scope>
    <source>
        <strain evidence="7">12-2229</strain>
        <strain evidence="8">13-4047</strain>
        <strain evidence="6">13-7331</strain>
    </source>
</reference>
<dbReference type="Gene3D" id="1.10.10.10">
    <property type="entry name" value="Winged helix-like DNA-binding domain superfamily/Winged helix DNA-binding domain"/>
    <property type="match status" value="1"/>
</dbReference>
<dbReference type="GO" id="GO:0003677">
    <property type="term" value="F:DNA binding"/>
    <property type="evidence" value="ECO:0007669"/>
    <property type="project" value="InterPro"/>
</dbReference>
<dbReference type="EMBL" id="DAASZT010000004">
    <property type="protein sequence ID" value="HAE7704306.1"/>
    <property type="molecule type" value="Genomic_DNA"/>
</dbReference>
<dbReference type="PROSITE" id="PS50883">
    <property type="entry name" value="EAL"/>
    <property type="match status" value="1"/>
</dbReference>
<reference evidence="6" key="1">
    <citation type="journal article" date="2018" name="Genome Biol.">
        <title>SKESA: strategic k-mer extension for scrupulous assemblies.</title>
        <authorList>
            <person name="Souvorov A."/>
            <person name="Agarwala R."/>
            <person name="Lipman D.J."/>
        </authorList>
    </citation>
    <scope>NUCLEOTIDE SEQUENCE</scope>
    <source>
        <strain evidence="7">12-2229</strain>
        <strain evidence="8">13-4047</strain>
        <strain evidence="6">13-7331</strain>
    </source>
</reference>
<dbReference type="GO" id="GO:0006355">
    <property type="term" value="P:regulation of DNA-templated transcription"/>
    <property type="evidence" value="ECO:0007669"/>
    <property type="project" value="InterPro"/>
</dbReference>
<dbReference type="InterPro" id="IPR050706">
    <property type="entry name" value="Cyclic-di-GMP_PDE-like"/>
</dbReference>
<evidence type="ECO:0000256" key="2">
    <source>
        <dbReference type="ARBA" id="ARBA00011576"/>
    </source>
</evidence>
<comment type="caution">
    <text evidence="5">The sequence shown here is derived from an EMBL/GenBank/DDBJ whole genome shotgun (WGS) entry which is preliminary data.</text>
</comment>
<evidence type="ECO:0000313" key="6">
    <source>
        <dbReference type="EMBL" id="HAC6946885.1"/>
    </source>
</evidence>
<dbReference type="SUPFAM" id="SSF141868">
    <property type="entry name" value="EAL domain-like"/>
    <property type="match status" value="1"/>
</dbReference>
<dbReference type="SUPFAM" id="SSF46894">
    <property type="entry name" value="C-terminal effector domain of the bipartite response regulators"/>
    <property type="match status" value="1"/>
</dbReference>
<dbReference type="EMBL" id="DAASLT010000009">
    <property type="protein sequence ID" value="HAE6051977.1"/>
    <property type="molecule type" value="Genomic_DNA"/>
</dbReference>
<dbReference type="InterPro" id="IPR001633">
    <property type="entry name" value="EAL_dom"/>
</dbReference>
<evidence type="ECO:0000259" key="4">
    <source>
        <dbReference type="PROSITE" id="PS50883"/>
    </source>
</evidence>
<proteinExistence type="inferred from homology"/>
<dbReference type="GO" id="GO:0071111">
    <property type="term" value="F:cyclic-guanylate-specific phosphodiesterase activity"/>
    <property type="evidence" value="ECO:0007669"/>
    <property type="project" value="InterPro"/>
</dbReference>
<dbReference type="Pfam" id="PF00563">
    <property type="entry name" value="EAL"/>
    <property type="match status" value="1"/>
</dbReference>
<protein>
    <recommendedName>
        <fullName evidence="3">Anti-FlhC(2)FlhD(4) factor YdiV</fullName>
    </recommendedName>
</protein>
<name>A0A5Y2YCW1_SALET</name>
<comment type="subunit">
    <text evidence="2">Interacts with FlhD in the FlhC(2)FlhD(4) heterohexamer, inhibiting its ability to activate transcription.</text>
</comment>
<evidence type="ECO:0000313" key="5">
    <source>
        <dbReference type="EMBL" id="ECG4536788.1"/>
    </source>
</evidence>
<dbReference type="CDD" id="cd01948">
    <property type="entry name" value="EAL"/>
    <property type="match status" value="1"/>
</dbReference>
<dbReference type="PANTHER" id="PTHR33121:SF80">
    <property type="entry name" value="CYCLIC DI-GMP PHOSPHODIESTERASE PDEL"/>
    <property type="match status" value="1"/>
</dbReference>
<dbReference type="EMBL" id="AAIOLQ010000005">
    <property type="protein sequence ID" value="ECG4536788.1"/>
    <property type="molecule type" value="Genomic_DNA"/>
</dbReference>
<dbReference type="SMART" id="SM00052">
    <property type="entry name" value="EAL"/>
    <property type="match status" value="1"/>
</dbReference>
<reference evidence="5" key="3">
    <citation type="submission" date="2019-03" db="EMBL/GenBank/DDBJ databases">
        <authorList>
            <person name="Ashton P.M."/>
            <person name="Dallman T."/>
            <person name="Nair S."/>
            <person name="De Pinna E."/>
            <person name="Peters T."/>
            <person name="Grant K."/>
        </authorList>
    </citation>
    <scope>NUCLEOTIDE SEQUENCE [LARGE SCALE GENOMIC DNA]</scope>
    <source>
        <strain evidence="5">314986</strain>
    </source>
</reference>
<evidence type="ECO:0000313" key="8">
    <source>
        <dbReference type="EMBL" id="HAE7704306.1"/>
    </source>
</evidence>
<evidence type="ECO:0000256" key="3">
    <source>
        <dbReference type="ARBA" id="ARBA00018009"/>
    </source>
</evidence>
<dbReference type="InterPro" id="IPR035919">
    <property type="entry name" value="EAL_sf"/>
</dbReference>
<feature type="domain" description="EAL" evidence="4">
    <location>
        <begin position="8"/>
        <end position="258"/>
    </location>
</feature>
<gene>
    <name evidence="5" type="ORF">E0S65_08795</name>
    <name evidence="6" type="ORF">G0D41_06780</name>
    <name evidence="7" type="ORF">G4I76_003809</name>
    <name evidence="8" type="ORF">G4P47_003297</name>
</gene>
<accession>A0A5Y2YCW1</accession>
<dbReference type="EMBL" id="DAAMJS010000002">
    <property type="protein sequence ID" value="HAC6946885.1"/>
    <property type="molecule type" value="Genomic_DNA"/>
</dbReference>
<dbReference type="Gene3D" id="3.20.20.450">
    <property type="entry name" value="EAL domain"/>
    <property type="match status" value="1"/>
</dbReference>
<comment type="similarity">
    <text evidence="1">Belongs to the YdiV family.</text>
</comment>
<evidence type="ECO:0000256" key="1">
    <source>
        <dbReference type="ARBA" id="ARBA00010927"/>
    </source>
</evidence>
<dbReference type="Proteomes" id="UP000839596">
    <property type="component" value="Unassembled WGS sequence"/>
</dbReference>
<dbReference type="InterPro" id="IPR016032">
    <property type="entry name" value="Sig_transdc_resp-reg_C-effctor"/>
</dbReference>